<dbReference type="Proteomes" id="UP001209540">
    <property type="component" value="Unassembled WGS sequence"/>
</dbReference>
<organism evidence="1 2">
    <name type="scientific">Phascolomyces articulosus</name>
    <dbReference type="NCBI Taxonomy" id="60185"/>
    <lineage>
        <taxon>Eukaryota</taxon>
        <taxon>Fungi</taxon>
        <taxon>Fungi incertae sedis</taxon>
        <taxon>Mucoromycota</taxon>
        <taxon>Mucoromycotina</taxon>
        <taxon>Mucoromycetes</taxon>
        <taxon>Mucorales</taxon>
        <taxon>Lichtheimiaceae</taxon>
        <taxon>Phascolomyces</taxon>
    </lineage>
</organism>
<protein>
    <submittedName>
        <fullName evidence="1">Uncharacterized protein</fullName>
    </submittedName>
</protein>
<dbReference type="AlphaFoldDB" id="A0AAD5PDX3"/>
<reference evidence="1" key="2">
    <citation type="submission" date="2023-02" db="EMBL/GenBank/DDBJ databases">
        <authorList>
            <consortium name="DOE Joint Genome Institute"/>
            <person name="Mondo S.J."/>
            <person name="Chang Y."/>
            <person name="Wang Y."/>
            <person name="Ahrendt S."/>
            <person name="Andreopoulos W."/>
            <person name="Barry K."/>
            <person name="Beard J."/>
            <person name="Benny G.L."/>
            <person name="Blankenship S."/>
            <person name="Bonito G."/>
            <person name="Cuomo C."/>
            <person name="Desiro A."/>
            <person name="Gervers K.A."/>
            <person name="Hundley H."/>
            <person name="Kuo A."/>
            <person name="LaButti K."/>
            <person name="Lang B.F."/>
            <person name="Lipzen A."/>
            <person name="O'Donnell K."/>
            <person name="Pangilinan J."/>
            <person name="Reynolds N."/>
            <person name="Sandor L."/>
            <person name="Smith M.W."/>
            <person name="Tsang A."/>
            <person name="Grigoriev I.V."/>
            <person name="Stajich J.E."/>
            <person name="Spatafora J.W."/>
        </authorList>
    </citation>
    <scope>NUCLEOTIDE SEQUENCE</scope>
    <source>
        <strain evidence="1">RSA 2281</strain>
    </source>
</reference>
<sequence>MVNAQQYLLFTELQGWVSTLKIKIKDSIQKYSQDPNLYEDMEVINCLCQNTAIETQEDIKALALKEEHHAFEHFLRITKYQLAIEKYHVVAGISPGDSQILHVDIIKSLEKIIEDYLSSHPKAFCHSHQHRDSEEMHLLIDAPGTLTSFEERVAEEKRHQQMHEERASRMNEDLN</sequence>
<reference evidence="1" key="1">
    <citation type="journal article" date="2022" name="IScience">
        <title>Evolution of zygomycete secretomes and the origins of terrestrial fungal ecologies.</title>
        <authorList>
            <person name="Chang Y."/>
            <person name="Wang Y."/>
            <person name="Mondo S."/>
            <person name="Ahrendt S."/>
            <person name="Andreopoulos W."/>
            <person name="Barry K."/>
            <person name="Beard J."/>
            <person name="Benny G.L."/>
            <person name="Blankenship S."/>
            <person name="Bonito G."/>
            <person name="Cuomo C."/>
            <person name="Desiro A."/>
            <person name="Gervers K.A."/>
            <person name="Hundley H."/>
            <person name="Kuo A."/>
            <person name="LaButti K."/>
            <person name="Lang B.F."/>
            <person name="Lipzen A."/>
            <person name="O'Donnell K."/>
            <person name="Pangilinan J."/>
            <person name="Reynolds N."/>
            <person name="Sandor L."/>
            <person name="Smith M.E."/>
            <person name="Tsang A."/>
            <person name="Grigoriev I.V."/>
            <person name="Stajich J.E."/>
            <person name="Spatafora J.W."/>
        </authorList>
    </citation>
    <scope>NUCLEOTIDE SEQUENCE</scope>
    <source>
        <strain evidence="1">RSA 2281</strain>
    </source>
</reference>
<comment type="caution">
    <text evidence="1">The sequence shown here is derived from an EMBL/GenBank/DDBJ whole genome shotgun (WGS) entry which is preliminary data.</text>
</comment>
<evidence type="ECO:0000313" key="2">
    <source>
        <dbReference type="Proteomes" id="UP001209540"/>
    </source>
</evidence>
<evidence type="ECO:0000313" key="1">
    <source>
        <dbReference type="EMBL" id="KAI9258012.1"/>
    </source>
</evidence>
<accession>A0AAD5PDX3</accession>
<gene>
    <name evidence="1" type="ORF">BDA99DRAFT_539027</name>
</gene>
<keyword evidence="2" id="KW-1185">Reference proteome</keyword>
<dbReference type="EMBL" id="JAIXMP010000019">
    <property type="protein sequence ID" value="KAI9258012.1"/>
    <property type="molecule type" value="Genomic_DNA"/>
</dbReference>
<proteinExistence type="predicted"/>
<name>A0AAD5PDX3_9FUNG</name>